<dbReference type="Proteomes" id="UP000014725">
    <property type="component" value="Segment"/>
</dbReference>
<evidence type="ECO:0000313" key="2">
    <source>
        <dbReference type="Proteomes" id="UP000014725"/>
    </source>
</evidence>
<keyword evidence="2" id="KW-1185">Reference proteome</keyword>
<dbReference type="KEGG" id="vg:16797406"/>
<dbReference type="GeneID" id="16797406"/>
<sequence>MEKLRNQRNIYVDVPKNNLGGQGCNIITYPTIVEHKDLGIKISIDCYKSNFKNKELAIILFDMAFDEIIKNAK</sequence>
<reference evidence="1 2" key="1">
    <citation type="journal article" date="2013" name="Proc. Natl. Acad. Sci. U.S.A.">
        <title>Twelve previously unknown phage genera are ubiquitous in global oceans.</title>
        <authorList>
            <person name="Holmfeldt K."/>
            <person name="Solonenko N."/>
            <person name="Shah M."/>
            <person name="Corrier K."/>
            <person name="Riemann L."/>
            <person name="Verberkmoes N.C."/>
            <person name="Sullivan M.B."/>
        </authorList>
    </citation>
    <scope>NUCLEOTIDE SEQUENCE [LARGE SCALE GENOMIC DNA]</scope>
    <source>
        <strain evidence="1">Phi14:2</strain>
    </source>
</reference>
<protein>
    <submittedName>
        <fullName evidence="1">Uncharacterized protein</fullName>
    </submittedName>
</protein>
<accession>S0A0W1</accession>
<dbReference type="EMBL" id="KC821624">
    <property type="protein sequence ID" value="AGO49001.1"/>
    <property type="molecule type" value="Genomic_DNA"/>
</dbReference>
<proteinExistence type="predicted"/>
<name>S0A0W1_9CAUD</name>
<evidence type="ECO:0000313" key="1">
    <source>
        <dbReference type="EMBL" id="AGO49001.1"/>
    </source>
</evidence>
<reference evidence="2" key="2">
    <citation type="submission" date="2013-03" db="EMBL/GenBank/DDBJ databases">
        <title>The Cellulophaga phages: a novel, diverse, and globally ubiquitous model system.</title>
        <authorList>
            <person name="Holmfeldt K."/>
            <person name="Solonenko N."/>
            <person name="Shah M."/>
            <person name="Corrier K."/>
            <person name="Riemann L."/>
            <person name="VerBerkmoes N.C."/>
            <person name="Sullivan M.B."/>
        </authorList>
    </citation>
    <scope>NUCLEOTIDE SEQUENCE [LARGE SCALE GENOMIC DNA]</scope>
</reference>
<organism evidence="1 2">
    <name type="scientific">Cellulophaga phage phi14:2</name>
    <dbReference type="NCBI Taxonomy" id="1327990"/>
    <lineage>
        <taxon>Viruses</taxon>
        <taxon>Duplodnaviria</taxon>
        <taxon>Heunggongvirae</taxon>
        <taxon>Uroviricota</taxon>
        <taxon>Caudoviricetes</taxon>
        <taxon>Crassvirales</taxon>
        <taxon>Steigviridae</taxon>
        <taxon>Asinivirinae</taxon>
        <taxon>Akihdevirus</taxon>
        <taxon>Akihdevirus balticus</taxon>
    </lineage>
</organism>
<gene>
    <name evidence="1" type="ORF">Phi14:2_gp123</name>
</gene>